<dbReference type="PRINTS" id="PR01490">
    <property type="entry name" value="RTXTOXIND"/>
</dbReference>
<name>A0A0D6PHY8_9PROT</name>
<accession>A0A0D6PHY8</accession>
<feature type="coiled-coil region" evidence="1">
    <location>
        <begin position="166"/>
        <end position="200"/>
    </location>
</feature>
<dbReference type="Proteomes" id="UP000032668">
    <property type="component" value="Unassembled WGS sequence"/>
</dbReference>
<gene>
    <name evidence="5" type="ORF">Aam_060_044</name>
</gene>
<dbReference type="InterPro" id="IPR058625">
    <property type="entry name" value="MdtA-like_BSH"/>
</dbReference>
<dbReference type="Gene3D" id="2.40.50.100">
    <property type="match status" value="1"/>
</dbReference>
<protein>
    <submittedName>
        <fullName evidence="5">Multidrug resistance efflux pump HlyD</fullName>
    </submittedName>
</protein>
<feature type="domain" description="Multidrug resistance protein MdtA-like barrel-sandwich hybrid" evidence="3">
    <location>
        <begin position="42"/>
        <end position="235"/>
    </location>
</feature>
<dbReference type="Pfam" id="PF25917">
    <property type="entry name" value="BSH_RND"/>
    <property type="match status" value="1"/>
</dbReference>
<evidence type="ECO:0000259" key="3">
    <source>
        <dbReference type="Pfam" id="PF25917"/>
    </source>
</evidence>
<evidence type="ECO:0000256" key="1">
    <source>
        <dbReference type="SAM" id="Coils"/>
    </source>
</evidence>
<comment type="caution">
    <text evidence="5">The sequence shown here is derived from an EMBL/GenBank/DDBJ whole genome shotgun (WGS) entry which is preliminary data.</text>
</comment>
<dbReference type="PANTHER" id="PTHR30386">
    <property type="entry name" value="MEMBRANE FUSION SUBUNIT OF EMRAB-TOLC MULTIDRUG EFFLUX PUMP"/>
    <property type="match status" value="1"/>
</dbReference>
<organism evidence="5 6">
    <name type="scientific">Acidocella aminolytica 101 = DSM 11237</name>
    <dbReference type="NCBI Taxonomy" id="1120923"/>
    <lineage>
        <taxon>Bacteria</taxon>
        <taxon>Pseudomonadati</taxon>
        <taxon>Pseudomonadota</taxon>
        <taxon>Alphaproteobacteria</taxon>
        <taxon>Acetobacterales</taxon>
        <taxon>Acidocellaceae</taxon>
        <taxon>Acidocella</taxon>
    </lineage>
</organism>
<dbReference type="OrthoDB" id="9811754at2"/>
<dbReference type="GO" id="GO:0055085">
    <property type="term" value="P:transmembrane transport"/>
    <property type="evidence" value="ECO:0007669"/>
    <property type="project" value="InterPro"/>
</dbReference>
<dbReference type="EMBL" id="BANC01000059">
    <property type="protein sequence ID" value="GAN80818.1"/>
    <property type="molecule type" value="Genomic_DNA"/>
</dbReference>
<sequence length="338" mass="35977">MVGAGFVFAVLALGGWLIHYILIGQYLVSTDDAYLAADSSLVASKISGYVTKVAVLENEPVTKGQLLVQIDPRDYENAVKVAQAGLASAQAELVNDQAQLSLQASKIAAAMASVEGDKARLTFAEQNQRRYATLSAKGASPVQSADQADTDLRTARANLAADRATEQAAQRQVDVLNAQLAGAKAAVTRAQAQLAQAQLNLEHTAIRAPFDGVVGNKTVATGDYLQPGTQIMAVVPLSKVYVLANYKETQITHIRPGQSVKIHVDGFPNLKVRGHVDSIYPASGQEFALLPPDNATGNFTKIVQRVPVKILIDLTPQEVGKLRPGMSVEPEIDTRSGK</sequence>
<evidence type="ECO:0000256" key="2">
    <source>
        <dbReference type="SAM" id="Phobius"/>
    </source>
</evidence>
<evidence type="ECO:0000259" key="4">
    <source>
        <dbReference type="Pfam" id="PF25963"/>
    </source>
</evidence>
<evidence type="ECO:0000313" key="6">
    <source>
        <dbReference type="Proteomes" id="UP000032668"/>
    </source>
</evidence>
<keyword evidence="6" id="KW-1185">Reference proteome</keyword>
<keyword evidence="1" id="KW-0175">Coiled coil</keyword>
<dbReference type="Pfam" id="PF25963">
    <property type="entry name" value="Beta-barrel_AAEA"/>
    <property type="match status" value="1"/>
</dbReference>
<keyword evidence="2" id="KW-0812">Transmembrane</keyword>
<dbReference type="STRING" id="1120923.SAMN02746095_00165"/>
<dbReference type="RefSeq" id="WP_048879207.1">
    <property type="nucleotide sequence ID" value="NZ_BANC01000059.1"/>
</dbReference>
<evidence type="ECO:0000313" key="5">
    <source>
        <dbReference type="EMBL" id="GAN80818.1"/>
    </source>
</evidence>
<feature type="domain" description="p-hydroxybenzoic acid efflux pump subunit AaeA-like beta-barrel" evidence="4">
    <location>
        <begin position="240"/>
        <end position="319"/>
    </location>
</feature>
<dbReference type="Gene3D" id="2.40.30.170">
    <property type="match status" value="1"/>
</dbReference>
<proteinExistence type="predicted"/>
<feature type="transmembrane region" description="Helical" evidence="2">
    <location>
        <begin position="6"/>
        <end position="28"/>
    </location>
</feature>
<keyword evidence="2" id="KW-1133">Transmembrane helix</keyword>
<dbReference type="PANTHER" id="PTHR30386:SF24">
    <property type="entry name" value="MULTIDRUG RESISTANCE EFFLUX PUMP"/>
    <property type="match status" value="1"/>
</dbReference>
<reference evidence="5 6" key="1">
    <citation type="submission" date="2012-11" db="EMBL/GenBank/DDBJ databases">
        <title>Whole genome sequence of Acidocella aminolytica 101 = DSM 11237.</title>
        <authorList>
            <person name="Azuma Y."/>
            <person name="Higashiura N."/>
            <person name="Hirakawa H."/>
            <person name="Matsushita K."/>
        </authorList>
    </citation>
    <scope>NUCLEOTIDE SEQUENCE [LARGE SCALE GENOMIC DNA]</scope>
    <source>
        <strain evidence="6">101 / DSM 11237</strain>
    </source>
</reference>
<keyword evidence="2" id="KW-0472">Membrane</keyword>
<dbReference type="Gene3D" id="1.10.287.470">
    <property type="entry name" value="Helix hairpin bin"/>
    <property type="match status" value="1"/>
</dbReference>
<dbReference type="InterPro" id="IPR058634">
    <property type="entry name" value="AaeA-lik-b-barrel"/>
</dbReference>
<dbReference type="SUPFAM" id="SSF111369">
    <property type="entry name" value="HlyD-like secretion proteins"/>
    <property type="match status" value="2"/>
</dbReference>
<dbReference type="AlphaFoldDB" id="A0A0D6PHY8"/>
<dbReference type="InterPro" id="IPR050739">
    <property type="entry name" value="MFP"/>
</dbReference>